<sequence>ESVTLLIINFSEAKLIPCSSIPIEKTHLIYQVEQETFKKGSNCVASALYHEFQCINCSLRLEIQCDNCGD</sequence>
<name>A0A0K2UH71_LEPSM</name>
<reference evidence="1" key="1">
    <citation type="submission" date="2014-05" db="EMBL/GenBank/DDBJ databases">
        <authorList>
            <person name="Chronopoulou M."/>
        </authorList>
    </citation>
    <scope>NUCLEOTIDE SEQUENCE</scope>
    <source>
        <tissue evidence="1">Whole organism</tissue>
    </source>
</reference>
<organism evidence="1">
    <name type="scientific">Lepeophtheirus salmonis</name>
    <name type="common">Salmon louse</name>
    <name type="synonym">Caligus salmonis</name>
    <dbReference type="NCBI Taxonomy" id="72036"/>
    <lineage>
        <taxon>Eukaryota</taxon>
        <taxon>Metazoa</taxon>
        <taxon>Ecdysozoa</taxon>
        <taxon>Arthropoda</taxon>
        <taxon>Crustacea</taxon>
        <taxon>Multicrustacea</taxon>
        <taxon>Hexanauplia</taxon>
        <taxon>Copepoda</taxon>
        <taxon>Siphonostomatoida</taxon>
        <taxon>Caligidae</taxon>
        <taxon>Lepeophtheirus</taxon>
    </lineage>
</organism>
<feature type="non-terminal residue" evidence="1">
    <location>
        <position position="1"/>
    </location>
</feature>
<dbReference type="AlphaFoldDB" id="A0A0K2UH71"/>
<dbReference type="EMBL" id="HACA01019957">
    <property type="protein sequence ID" value="CDW37318.1"/>
    <property type="molecule type" value="Transcribed_RNA"/>
</dbReference>
<protein>
    <submittedName>
        <fullName evidence="1">Uncharacterized protein</fullName>
    </submittedName>
</protein>
<proteinExistence type="predicted"/>
<dbReference type="EMBL" id="HACA01019956">
    <property type="protein sequence ID" value="CDW37317.1"/>
    <property type="molecule type" value="Transcribed_RNA"/>
</dbReference>
<evidence type="ECO:0000313" key="1">
    <source>
        <dbReference type="EMBL" id="CDW37317.1"/>
    </source>
</evidence>
<accession>A0A0K2UH71</accession>